<comment type="caution">
    <text evidence="1">The sequence shown here is derived from an EMBL/GenBank/DDBJ whole genome shotgun (WGS) entry which is preliminary data.</text>
</comment>
<dbReference type="PROSITE" id="PS51257">
    <property type="entry name" value="PROKAR_LIPOPROTEIN"/>
    <property type="match status" value="1"/>
</dbReference>
<proteinExistence type="predicted"/>
<dbReference type="Proteomes" id="UP000711407">
    <property type="component" value="Unassembled WGS sequence"/>
</dbReference>
<name>A0A4Q0UAX6_9BACT</name>
<dbReference type="Pfam" id="PF03572">
    <property type="entry name" value="Peptidase_S41"/>
    <property type="match status" value="1"/>
</dbReference>
<dbReference type="Gene3D" id="3.30.750.44">
    <property type="match status" value="1"/>
</dbReference>
<sequence>MPYHVLRHLSVCIISLFASLVLSSCHEIEQWDNDARGNFEALWTVVDEHYCFFDDKGVDWDEVHERYSAKISDNMSSAELFDVCAAMLAELRDGHTNLLSPFEVSYYRQWWSDYPQNYDARLVEQYYFNFNYRQVNGMTYGILPQNVGYIYYGSFSVTLGEGNLDHVLDYLSSAQGLIIDVRDNGGGDLTNVETLVSRFITQETVVGSIRHKTGPGHDDFSEPYPIHYRPAGGSHVLWGKPVVVLCNRSTYSAANNFVSIMKYLPDVTIVGATTGGGSGMPFSSEIPNGWGVRFSACPMYDAKGICTEQGVEPTEGCAVDLDPAAALQGRDTMLDFAVALLTTAPD</sequence>
<dbReference type="CDD" id="cd07563">
    <property type="entry name" value="Peptidase_S41_IRBP"/>
    <property type="match status" value="1"/>
</dbReference>
<dbReference type="Gene3D" id="3.90.226.10">
    <property type="entry name" value="2-enoyl-CoA Hydratase, Chain A, domain 1"/>
    <property type="match status" value="1"/>
</dbReference>
<dbReference type="EMBL" id="DYXT01000028">
    <property type="protein sequence ID" value="HJE39113.1"/>
    <property type="molecule type" value="Genomic_DNA"/>
</dbReference>
<gene>
    <name evidence="1" type="ORF">K8V47_05080</name>
</gene>
<reference evidence="1" key="2">
    <citation type="submission" date="2021-09" db="EMBL/GenBank/DDBJ databases">
        <authorList>
            <person name="Gilroy R."/>
        </authorList>
    </citation>
    <scope>NUCLEOTIDE SEQUENCE</scope>
    <source>
        <strain evidence="1">4100</strain>
    </source>
</reference>
<dbReference type="PANTHER" id="PTHR11261">
    <property type="entry name" value="INTERPHOTORECEPTOR RETINOID-BINDING PROTEIN"/>
    <property type="match status" value="1"/>
</dbReference>
<organism evidence="1 2">
    <name type="scientific">Candidatus Amulumruptor caecigallinarius</name>
    <dbReference type="NCBI Taxonomy" id="2109911"/>
    <lineage>
        <taxon>Bacteria</taxon>
        <taxon>Pseudomonadati</taxon>
        <taxon>Bacteroidota</taxon>
        <taxon>Bacteroidia</taxon>
        <taxon>Bacteroidales</taxon>
        <taxon>Muribaculaceae</taxon>
        <taxon>Candidatus Amulumruptor</taxon>
    </lineage>
</organism>
<dbReference type="AlphaFoldDB" id="A0A4Q0UAX6"/>
<protein>
    <submittedName>
        <fullName evidence="1">S41 family peptidase</fullName>
    </submittedName>
</protein>
<dbReference type="Pfam" id="PF14684">
    <property type="entry name" value="Tricorn_C1"/>
    <property type="match status" value="1"/>
</dbReference>
<dbReference type="InterPro" id="IPR029045">
    <property type="entry name" value="ClpP/crotonase-like_dom_sf"/>
</dbReference>
<dbReference type="SMART" id="SM00245">
    <property type="entry name" value="TSPc"/>
    <property type="match status" value="1"/>
</dbReference>
<dbReference type="GO" id="GO:0008236">
    <property type="term" value="F:serine-type peptidase activity"/>
    <property type="evidence" value="ECO:0007669"/>
    <property type="project" value="InterPro"/>
</dbReference>
<dbReference type="InterPro" id="IPR005151">
    <property type="entry name" value="Tail-specific_protease"/>
</dbReference>
<dbReference type="GO" id="GO:0006508">
    <property type="term" value="P:proteolysis"/>
    <property type="evidence" value="ECO:0007669"/>
    <property type="project" value="InterPro"/>
</dbReference>
<dbReference type="PANTHER" id="PTHR11261:SF3">
    <property type="entry name" value="RETINOL-BINDING PROTEIN 3"/>
    <property type="match status" value="1"/>
</dbReference>
<evidence type="ECO:0000313" key="1">
    <source>
        <dbReference type="EMBL" id="HJE39113.1"/>
    </source>
</evidence>
<accession>A0A4Q0UAX6</accession>
<reference evidence="1" key="1">
    <citation type="journal article" date="2021" name="PeerJ">
        <title>Extensive microbial diversity within the chicken gut microbiome revealed by metagenomics and culture.</title>
        <authorList>
            <person name="Gilroy R."/>
            <person name="Ravi A."/>
            <person name="Getino M."/>
            <person name="Pursley I."/>
            <person name="Horton D.L."/>
            <person name="Alikhan N.F."/>
            <person name="Baker D."/>
            <person name="Gharbi K."/>
            <person name="Hall N."/>
            <person name="Watson M."/>
            <person name="Adriaenssens E.M."/>
            <person name="Foster-Nyarko E."/>
            <person name="Jarju S."/>
            <person name="Secka A."/>
            <person name="Antonio M."/>
            <person name="Oren A."/>
            <person name="Chaudhuri R.R."/>
            <person name="La Ragione R."/>
            <person name="Hildebrand F."/>
            <person name="Pallen M.J."/>
        </authorList>
    </citation>
    <scope>NUCLEOTIDE SEQUENCE</scope>
    <source>
        <strain evidence="1">4100</strain>
    </source>
</reference>
<dbReference type="SUPFAM" id="SSF52096">
    <property type="entry name" value="ClpP/crotonase"/>
    <property type="match status" value="1"/>
</dbReference>
<dbReference type="InterPro" id="IPR028204">
    <property type="entry name" value="Tricorn_C1"/>
</dbReference>
<evidence type="ECO:0000313" key="2">
    <source>
        <dbReference type="Proteomes" id="UP000711407"/>
    </source>
</evidence>